<proteinExistence type="predicted"/>
<evidence type="ECO:0000313" key="4">
    <source>
        <dbReference type="EMBL" id="CAB4890310.1"/>
    </source>
</evidence>
<organism evidence="2">
    <name type="scientific">freshwater metagenome</name>
    <dbReference type="NCBI Taxonomy" id="449393"/>
    <lineage>
        <taxon>unclassified sequences</taxon>
        <taxon>metagenomes</taxon>
        <taxon>ecological metagenomes</taxon>
    </lineage>
</organism>
<gene>
    <name evidence="2" type="ORF">UFOPK2754_02254</name>
    <name evidence="3" type="ORF">UFOPK3139_02578</name>
    <name evidence="4" type="ORF">UFOPK3543_00203</name>
    <name evidence="5" type="ORF">UFOPK3967_02928</name>
</gene>
<feature type="compositionally biased region" description="Basic and acidic residues" evidence="1">
    <location>
        <begin position="9"/>
        <end position="32"/>
    </location>
</feature>
<name>A0A6J6UFI9_9ZZZZ</name>
<evidence type="ECO:0000313" key="3">
    <source>
        <dbReference type="EMBL" id="CAB4835654.1"/>
    </source>
</evidence>
<protein>
    <submittedName>
        <fullName evidence="2">Unannotated protein</fullName>
    </submittedName>
</protein>
<dbReference type="EMBL" id="CAFABA010000139">
    <property type="protein sequence ID" value="CAB4835654.1"/>
    <property type="molecule type" value="Genomic_DNA"/>
</dbReference>
<dbReference type="AlphaFoldDB" id="A0A6J6UFI9"/>
<feature type="region of interest" description="Disordered" evidence="1">
    <location>
        <begin position="1"/>
        <end position="36"/>
    </location>
</feature>
<evidence type="ECO:0000313" key="5">
    <source>
        <dbReference type="EMBL" id="CAB5023877.1"/>
    </source>
</evidence>
<reference evidence="2" key="1">
    <citation type="submission" date="2020-05" db="EMBL/GenBank/DDBJ databases">
        <authorList>
            <person name="Chiriac C."/>
            <person name="Salcher M."/>
            <person name="Ghai R."/>
            <person name="Kavagutti S V."/>
        </authorList>
    </citation>
    <scope>NUCLEOTIDE SEQUENCE</scope>
</reference>
<sequence length="82" mass="9062">MAKARSSKRQLEKARHDKAVAKRVRRDERVAEEPGEVITDGMPQDQVLAALAAVHAEYADGGMSLDDFEAAKEDLVRQLTVD</sequence>
<evidence type="ECO:0000256" key="1">
    <source>
        <dbReference type="SAM" id="MobiDB-lite"/>
    </source>
</evidence>
<dbReference type="EMBL" id="CAFBOS010000270">
    <property type="protein sequence ID" value="CAB5023877.1"/>
    <property type="molecule type" value="Genomic_DNA"/>
</dbReference>
<dbReference type="EMBL" id="CAFBMH010000004">
    <property type="protein sequence ID" value="CAB4890310.1"/>
    <property type="molecule type" value="Genomic_DNA"/>
</dbReference>
<accession>A0A6J6UFI9</accession>
<dbReference type="EMBL" id="CAEZYR010000096">
    <property type="protein sequence ID" value="CAB4758570.1"/>
    <property type="molecule type" value="Genomic_DNA"/>
</dbReference>
<evidence type="ECO:0000313" key="2">
    <source>
        <dbReference type="EMBL" id="CAB4758570.1"/>
    </source>
</evidence>